<organism evidence="7 8">
    <name type="scientific">Ekhidna lutea</name>
    <dbReference type="NCBI Taxonomy" id="447679"/>
    <lineage>
        <taxon>Bacteria</taxon>
        <taxon>Pseudomonadati</taxon>
        <taxon>Bacteroidota</taxon>
        <taxon>Cytophagia</taxon>
        <taxon>Cytophagales</taxon>
        <taxon>Reichenbachiellaceae</taxon>
        <taxon>Ekhidna</taxon>
    </lineage>
</organism>
<evidence type="ECO:0000256" key="4">
    <source>
        <dbReference type="ARBA" id="ARBA00052904"/>
    </source>
</evidence>
<comment type="similarity">
    <text evidence="1">Belongs to the carbon-nitrogen hydrolase superfamily. NIT1/NIT2 family.</text>
</comment>
<dbReference type="SUPFAM" id="SSF56317">
    <property type="entry name" value="Carbon-nitrogen hydrolase"/>
    <property type="match status" value="1"/>
</dbReference>
<dbReference type="FunFam" id="3.60.110.10:FF:000004">
    <property type="entry name" value="Carbon-nitrogen hydrolase"/>
    <property type="match status" value="1"/>
</dbReference>
<evidence type="ECO:0000256" key="2">
    <source>
        <dbReference type="ARBA" id="ARBA00022801"/>
    </source>
</evidence>
<dbReference type="InterPro" id="IPR036526">
    <property type="entry name" value="C-N_Hydrolase_sf"/>
</dbReference>
<dbReference type="PANTHER" id="PTHR47799">
    <property type="entry name" value="OMEGA-AMIDASE YAFV"/>
    <property type="match status" value="1"/>
</dbReference>
<gene>
    <name evidence="7" type="ORF">SAMN05421640_0767</name>
</gene>
<dbReference type="PANTHER" id="PTHR47799:SF1">
    <property type="entry name" value="OMEGA-AMIDASE YAFV"/>
    <property type="match status" value="1"/>
</dbReference>
<dbReference type="OrthoDB" id="9811121at2"/>
<dbReference type="Proteomes" id="UP000198393">
    <property type="component" value="Unassembled WGS sequence"/>
</dbReference>
<accession>A0A239FQR4</accession>
<evidence type="ECO:0000259" key="6">
    <source>
        <dbReference type="PROSITE" id="PS50263"/>
    </source>
</evidence>
<protein>
    <recommendedName>
        <fullName evidence="5">Omega-amidase YafV</fullName>
        <ecNumber evidence="3">3.5.1.3</ecNumber>
    </recommendedName>
</protein>
<evidence type="ECO:0000313" key="8">
    <source>
        <dbReference type="Proteomes" id="UP000198393"/>
    </source>
</evidence>
<evidence type="ECO:0000313" key="7">
    <source>
        <dbReference type="EMBL" id="SNS58552.1"/>
    </source>
</evidence>
<evidence type="ECO:0000256" key="1">
    <source>
        <dbReference type="ARBA" id="ARBA00010613"/>
    </source>
</evidence>
<dbReference type="InterPro" id="IPR003010">
    <property type="entry name" value="C-N_Hydrolase"/>
</dbReference>
<dbReference type="EMBL" id="FZPD01000001">
    <property type="protein sequence ID" value="SNS58552.1"/>
    <property type="molecule type" value="Genomic_DNA"/>
</dbReference>
<dbReference type="Pfam" id="PF00795">
    <property type="entry name" value="CN_hydrolase"/>
    <property type="match status" value="1"/>
</dbReference>
<dbReference type="AlphaFoldDB" id="A0A239FQR4"/>
<dbReference type="Gene3D" id="3.60.110.10">
    <property type="entry name" value="Carbon-nitrogen hydrolase"/>
    <property type="match status" value="1"/>
</dbReference>
<proteinExistence type="inferred from homology"/>
<name>A0A239FQR4_EKHLU</name>
<dbReference type="PROSITE" id="PS50263">
    <property type="entry name" value="CN_HYDROLASE"/>
    <property type="match status" value="1"/>
</dbReference>
<dbReference type="RefSeq" id="WP_089355513.1">
    <property type="nucleotide sequence ID" value="NZ_FZPD01000001.1"/>
</dbReference>
<reference evidence="7 8" key="1">
    <citation type="submission" date="2017-06" db="EMBL/GenBank/DDBJ databases">
        <authorList>
            <person name="Kim H.J."/>
            <person name="Triplett B.A."/>
        </authorList>
    </citation>
    <scope>NUCLEOTIDE SEQUENCE [LARGE SCALE GENOMIC DNA]</scope>
    <source>
        <strain evidence="7 8">DSM 19307</strain>
    </source>
</reference>
<evidence type="ECO:0000256" key="5">
    <source>
        <dbReference type="ARBA" id="ARBA00072139"/>
    </source>
</evidence>
<dbReference type="InterPro" id="IPR052737">
    <property type="entry name" value="Omega-amidase_YafV"/>
</dbReference>
<dbReference type="GO" id="GO:0050152">
    <property type="term" value="F:omega-amidase activity"/>
    <property type="evidence" value="ECO:0007669"/>
    <property type="project" value="UniProtKB-EC"/>
</dbReference>
<dbReference type="GO" id="GO:0106008">
    <property type="term" value="F:2-oxoglutaramate amidase activity"/>
    <property type="evidence" value="ECO:0007669"/>
    <property type="project" value="TreeGrafter"/>
</dbReference>
<evidence type="ECO:0000256" key="3">
    <source>
        <dbReference type="ARBA" id="ARBA00039118"/>
    </source>
</evidence>
<dbReference type="NCBIfam" id="NF007757">
    <property type="entry name" value="PRK10438.1"/>
    <property type="match status" value="1"/>
</dbReference>
<dbReference type="EC" id="3.5.1.3" evidence="3"/>
<keyword evidence="8" id="KW-1185">Reference proteome</keyword>
<feature type="domain" description="CN hydrolase" evidence="6">
    <location>
        <begin position="4"/>
        <end position="240"/>
    </location>
</feature>
<keyword evidence="2 7" id="KW-0378">Hydrolase</keyword>
<dbReference type="CDD" id="cd07575">
    <property type="entry name" value="Xc-1258_like"/>
    <property type="match status" value="1"/>
</dbReference>
<comment type="catalytic activity">
    <reaction evidence="4">
        <text>a monoamide of a dicarboxylate + H2O = a dicarboxylate + NH4(+)</text>
        <dbReference type="Rhea" id="RHEA:11716"/>
        <dbReference type="ChEBI" id="CHEBI:15377"/>
        <dbReference type="ChEBI" id="CHEBI:28938"/>
        <dbReference type="ChEBI" id="CHEBI:28965"/>
        <dbReference type="ChEBI" id="CHEBI:77450"/>
        <dbReference type="EC" id="3.5.1.3"/>
    </reaction>
</comment>
<sequence>MKDLTISLFQADLHWEEIDANLAMFEEMIWSVDQTDLVVLPEMFTTGFSMSADKLAEPPGGKTFKWMRQMAIQRKLAITGSVITKEQGNFYNRLYFVYPDGSSKQYDKKHLFNLATEGDTYTAGTERLIIQYEGWRIHPMICYDLRFPVWARSKKSSTSIYEYDLLLYVANWPDTRVNAWDTLLEARAIENLSYCAGVNRVGTDGFPKDYNGHSGVYSPKGDQLVFSESKEEILTTTLSASDLKEYRENFPFQEDSDEFELK</sequence>